<dbReference type="AlphaFoldDB" id="A0A1M6MTA2"/>
<organism evidence="1 2">
    <name type="scientific">Hespellia stercorisuis DSM 15480</name>
    <dbReference type="NCBI Taxonomy" id="1121950"/>
    <lineage>
        <taxon>Bacteria</taxon>
        <taxon>Bacillati</taxon>
        <taxon>Bacillota</taxon>
        <taxon>Clostridia</taxon>
        <taxon>Lachnospirales</taxon>
        <taxon>Lachnospiraceae</taxon>
        <taxon>Hespellia</taxon>
    </lineage>
</organism>
<proteinExistence type="predicted"/>
<evidence type="ECO:0000313" key="2">
    <source>
        <dbReference type="Proteomes" id="UP000184301"/>
    </source>
</evidence>
<keyword evidence="2" id="KW-1185">Reference proteome</keyword>
<name>A0A1M6MTA2_9FIRM</name>
<accession>A0A1M6MTA2</accession>
<dbReference type="Proteomes" id="UP000184301">
    <property type="component" value="Unassembled WGS sequence"/>
</dbReference>
<sequence length="120" mass="13965">MIREVIKTIKDGDYKGLAALFSVRSNYSDFMPNTIGRNDYHIYGRKSIEMFFQNKLFFHEMVITNVEYESETSANYLAVYNGENLHAQMRIENIDNKGKIKRLVVRPTAGEFAKYVNPID</sequence>
<dbReference type="EMBL" id="FQZY01000020">
    <property type="protein sequence ID" value="SHJ86636.1"/>
    <property type="molecule type" value="Genomic_DNA"/>
</dbReference>
<gene>
    <name evidence="1" type="ORF">SAMN02745243_01580</name>
</gene>
<dbReference type="OrthoDB" id="3232575at2"/>
<protein>
    <recommendedName>
        <fullName evidence="3">SnoaL-like domain-containing protein</fullName>
    </recommendedName>
</protein>
<dbReference type="RefSeq" id="WP_073108045.1">
    <property type="nucleotide sequence ID" value="NZ_FQZY01000020.1"/>
</dbReference>
<evidence type="ECO:0000313" key="1">
    <source>
        <dbReference type="EMBL" id="SHJ86636.1"/>
    </source>
</evidence>
<evidence type="ECO:0008006" key="3">
    <source>
        <dbReference type="Google" id="ProtNLM"/>
    </source>
</evidence>
<reference evidence="1 2" key="1">
    <citation type="submission" date="2016-11" db="EMBL/GenBank/DDBJ databases">
        <authorList>
            <person name="Jaros S."/>
            <person name="Januszkiewicz K."/>
            <person name="Wedrychowicz H."/>
        </authorList>
    </citation>
    <scope>NUCLEOTIDE SEQUENCE [LARGE SCALE GENOMIC DNA]</scope>
    <source>
        <strain evidence="1 2">DSM 15480</strain>
    </source>
</reference>